<evidence type="ECO:0000313" key="8">
    <source>
        <dbReference type="Proteomes" id="UP000822688"/>
    </source>
</evidence>
<feature type="transmembrane region" description="Helical" evidence="6">
    <location>
        <begin position="116"/>
        <end position="134"/>
    </location>
</feature>
<comment type="caution">
    <text evidence="7">The sequence shown here is derived from an EMBL/GenBank/DDBJ whole genome shotgun (WGS) entry which is preliminary data.</text>
</comment>
<evidence type="ECO:0000256" key="2">
    <source>
        <dbReference type="ARBA" id="ARBA00008974"/>
    </source>
</evidence>
<accession>A0A8T0HDI5</accession>
<feature type="transmembrane region" description="Helical" evidence="6">
    <location>
        <begin position="271"/>
        <end position="289"/>
    </location>
</feature>
<feature type="transmembrane region" description="Helical" evidence="6">
    <location>
        <begin position="318"/>
        <end position="336"/>
    </location>
</feature>
<dbReference type="InterPro" id="IPR045225">
    <property type="entry name" value="Uracil/uridine/allantoin_perm"/>
</dbReference>
<evidence type="ECO:0000256" key="6">
    <source>
        <dbReference type="SAM" id="Phobius"/>
    </source>
</evidence>
<dbReference type="EMBL" id="CM026427">
    <property type="protein sequence ID" value="KAG0568488.1"/>
    <property type="molecule type" value="Genomic_DNA"/>
</dbReference>
<dbReference type="PANTHER" id="PTHR30618:SF0">
    <property type="entry name" value="PURINE-URACIL PERMEASE NCS1"/>
    <property type="match status" value="1"/>
</dbReference>
<dbReference type="InterPro" id="IPR001248">
    <property type="entry name" value="Pur-cyt_permease"/>
</dbReference>
<sequence>MSCISVQGIAAGSVGLCSRRRVLWKVQDGVGRDLKVRVPVEGFGCSTGLTWGWRGGNSERLGVVRSGGEEGGEDGDGGVFGGLLEPIAPRQPRDPDSSLYNKDFAPTMVGERIFSVWDMACLWIGLVVGVPTYYMAGSLVEMGMSWWEGILTVLIGNLVVLVPMVLSGHAGTKFGVPFPVLARAAFGIRGANVPSLLRALVACGWFGIQTWIGGQAIFQLLNTLVRGSLTGSAVPWLGISAAEFGCFLVFWLLQIGIIWNGIESIRELEKVSAPILILLSAALLAWAYVQAGGFGPMLSLPSQFIAGGPKAGQFWQTFFPALTANVGFWATLSLNIPDFTRYSKSQVDQLTGQAIGLPLFMAAFTFVGLAVTSATVVIFGQAISDPIQLLARIDGFFPILLSLVGVILATLTTNIAANVVAPANALVNLSPAIFSFRTGGLLTALIGILLQPWRLIQSSQGFIFTWLIGYSALLGPVGGIMLVDYFGLRGRALDTDALFSSDKQGLYWYSNGYNLAALVSLAAGILPNIPGFLASTGVLPNCPVVFTAIYSNAWFVGFMIAGLVYRTLSRGKYQNLQAAEA</sequence>
<name>A0A8T0HDI5_CERPU</name>
<feature type="transmembrane region" description="Helical" evidence="6">
    <location>
        <begin position="199"/>
        <end position="221"/>
    </location>
</feature>
<keyword evidence="5 6" id="KW-0472">Membrane</keyword>
<keyword evidence="8" id="KW-1185">Reference proteome</keyword>
<keyword evidence="3 6" id="KW-0812">Transmembrane</keyword>
<feature type="transmembrane region" description="Helical" evidence="6">
    <location>
        <begin position="462"/>
        <end position="486"/>
    </location>
</feature>
<feature type="transmembrane region" description="Helical" evidence="6">
    <location>
        <begin position="395"/>
        <end position="417"/>
    </location>
</feature>
<dbReference type="GO" id="GO:0015205">
    <property type="term" value="F:nucleobase transmembrane transporter activity"/>
    <property type="evidence" value="ECO:0007669"/>
    <property type="project" value="TreeGrafter"/>
</dbReference>
<evidence type="ECO:0000256" key="3">
    <source>
        <dbReference type="ARBA" id="ARBA00022692"/>
    </source>
</evidence>
<dbReference type="Proteomes" id="UP000822688">
    <property type="component" value="Chromosome 6"/>
</dbReference>
<keyword evidence="4 6" id="KW-1133">Transmembrane helix</keyword>
<feature type="transmembrane region" description="Helical" evidence="6">
    <location>
        <begin position="146"/>
        <end position="166"/>
    </location>
</feature>
<proteinExistence type="inferred from homology"/>
<feature type="transmembrane region" description="Helical" evidence="6">
    <location>
        <begin position="429"/>
        <end position="450"/>
    </location>
</feature>
<comment type="similarity">
    <text evidence="2">Belongs to the purine-cytosine permease (2.A.39) family.</text>
</comment>
<dbReference type="AlphaFoldDB" id="A0A8T0HDI5"/>
<dbReference type="FunFam" id="1.10.4160.10:FF:000001">
    <property type="entry name" value="Uracil permease, putative"/>
    <property type="match status" value="1"/>
</dbReference>
<feature type="transmembrane region" description="Helical" evidence="6">
    <location>
        <begin position="545"/>
        <end position="565"/>
    </location>
</feature>
<organism evidence="7 8">
    <name type="scientific">Ceratodon purpureus</name>
    <name type="common">Fire moss</name>
    <name type="synonym">Dicranum purpureum</name>
    <dbReference type="NCBI Taxonomy" id="3225"/>
    <lineage>
        <taxon>Eukaryota</taxon>
        <taxon>Viridiplantae</taxon>
        <taxon>Streptophyta</taxon>
        <taxon>Embryophyta</taxon>
        <taxon>Bryophyta</taxon>
        <taxon>Bryophytina</taxon>
        <taxon>Bryopsida</taxon>
        <taxon>Dicranidae</taxon>
        <taxon>Pseudoditrichales</taxon>
        <taxon>Ditrichaceae</taxon>
        <taxon>Ceratodon</taxon>
    </lineage>
</organism>
<evidence type="ECO:0000313" key="7">
    <source>
        <dbReference type="EMBL" id="KAG0568488.1"/>
    </source>
</evidence>
<evidence type="ECO:0000256" key="4">
    <source>
        <dbReference type="ARBA" id="ARBA00022989"/>
    </source>
</evidence>
<dbReference type="Pfam" id="PF02133">
    <property type="entry name" value="Transp_cyt_pur"/>
    <property type="match status" value="1"/>
</dbReference>
<reference evidence="7 8" key="1">
    <citation type="submission" date="2020-06" db="EMBL/GenBank/DDBJ databases">
        <title>WGS assembly of Ceratodon purpureus strain R40.</title>
        <authorList>
            <person name="Carey S.B."/>
            <person name="Jenkins J."/>
            <person name="Shu S."/>
            <person name="Lovell J.T."/>
            <person name="Sreedasyam A."/>
            <person name="Maumus F."/>
            <person name="Tiley G.P."/>
            <person name="Fernandez-Pozo N."/>
            <person name="Barry K."/>
            <person name="Chen C."/>
            <person name="Wang M."/>
            <person name="Lipzen A."/>
            <person name="Daum C."/>
            <person name="Saski C.A."/>
            <person name="Payton A.C."/>
            <person name="Mcbreen J.C."/>
            <person name="Conrad R.E."/>
            <person name="Kollar L.M."/>
            <person name="Olsson S."/>
            <person name="Huttunen S."/>
            <person name="Landis J.B."/>
            <person name="Wickett N.J."/>
            <person name="Johnson M.G."/>
            <person name="Rensing S.A."/>
            <person name="Grimwood J."/>
            <person name="Schmutz J."/>
            <person name="Mcdaniel S.F."/>
        </authorList>
    </citation>
    <scope>NUCLEOTIDE SEQUENCE [LARGE SCALE GENOMIC DNA]</scope>
    <source>
        <strain evidence="7 8">R40</strain>
    </source>
</reference>
<feature type="transmembrane region" description="Helical" evidence="6">
    <location>
        <begin position="357"/>
        <end position="383"/>
    </location>
</feature>
<feature type="transmembrane region" description="Helical" evidence="6">
    <location>
        <begin position="506"/>
        <end position="525"/>
    </location>
</feature>
<comment type="subcellular location">
    <subcellularLocation>
        <location evidence="1">Membrane</location>
        <topology evidence="1">Multi-pass membrane protein</topology>
    </subcellularLocation>
</comment>
<feature type="transmembrane region" description="Helical" evidence="6">
    <location>
        <begin position="233"/>
        <end position="259"/>
    </location>
</feature>
<evidence type="ECO:0000256" key="5">
    <source>
        <dbReference type="ARBA" id="ARBA00023136"/>
    </source>
</evidence>
<protein>
    <submittedName>
        <fullName evidence="7">Uncharacterized protein</fullName>
    </submittedName>
</protein>
<dbReference type="Gene3D" id="1.10.4160.10">
    <property type="entry name" value="Hydantoin permease"/>
    <property type="match status" value="1"/>
</dbReference>
<dbReference type="PANTHER" id="PTHR30618">
    <property type="entry name" value="NCS1 FAMILY PURINE/PYRIMIDINE TRANSPORTER"/>
    <property type="match status" value="1"/>
</dbReference>
<gene>
    <name evidence="7" type="ORF">KC19_6G022800</name>
</gene>
<dbReference type="GO" id="GO:0005886">
    <property type="term" value="C:plasma membrane"/>
    <property type="evidence" value="ECO:0007669"/>
    <property type="project" value="TreeGrafter"/>
</dbReference>
<dbReference type="CDD" id="cd11485">
    <property type="entry name" value="SLC-NCS1sbd_YbbW-like"/>
    <property type="match status" value="1"/>
</dbReference>
<evidence type="ECO:0000256" key="1">
    <source>
        <dbReference type="ARBA" id="ARBA00004141"/>
    </source>
</evidence>